<evidence type="ECO:0000313" key="2">
    <source>
        <dbReference type="Proteomes" id="UP000076486"/>
    </source>
</evidence>
<comment type="caution">
    <text evidence="1">The sequence shown here is derived from an EMBL/GenBank/DDBJ whole genome shotgun (WGS) entry which is preliminary data.</text>
</comment>
<proteinExistence type="predicted"/>
<gene>
    <name evidence="1" type="ORF">N473_08775</name>
</gene>
<reference evidence="1 2" key="1">
    <citation type="submission" date="2013-07" db="EMBL/GenBank/DDBJ databases">
        <title>Comparative Genomic and Metabolomic Analysis of Twelve Strains of Pseudoalteromonas luteoviolacea.</title>
        <authorList>
            <person name="Vynne N.G."/>
            <person name="Mansson M."/>
            <person name="Gram L."/>
        </authorList>
    </citation>
    <scope>NUCLEOTIDE SEQUENCE [LARGE SCALE GENOMIC DNA]</scope>
    <source>
        <strain evidence="1 2">CPMOR-1</strain>
    </source>
</reference>
<sequence length="189" mass="21174">MQFGFIFIVILLISGCTSQLWQSPRYNEKVTGFYAQEQARLLLITGEQYSYVFTVSDVLIKSLQLSREMELIPHYSVFKLDEDNQIRGTFKLTSNKTEDTKVLKEQGFPVDKYGNVVLEFELKGKRYTAQGDYPFQRLASAHYVVVETPESGVSTAGKIIVTPLTIAIDAATVVPVGAFFTVLGVLNKT</sequence>
<dbReference type="PATRIC" id="fig|1365248.3.peg.442"/>
<dbReference type="RefSeq" id="WP_063366507.1">
    <property type="nucleotide sequence ID" value="NZ_AUYC01000012.1"/>
</dbReference>
<dbReference type="AlphaFoldDB" id="A0A167MIM9"/>
<accession>A0A167MIM9</accession>
<protein>
    <submittedName>
        <fullName evidence="1">Uncharacterized protein</fullName>
    </submittedName>
</protein>
<dbReference type="Proteomes" id="UP000076486">
    <property type="component" value="Unassembled WGS sequence"/>
</dbReference>
<evidence type="ECO:0000313" key="1">
    <source>
        <dbReference type="EMBL" id="KZN66474.1"/>
    </source>
</evidence>
<name>A0A167MIM9_9GAMM</name>
<organism evidence="1 2">
    <name type="scientific">Pseudoalteromonas luteoviolacea CPMOR-1</name>
    <dbReference type="NCBI Taxonomy" id="1365248"/>
    <lineage>
        <taxon>Bacteria</taxon>
        <taxon>Pseudomonadati</taxon>
        <taxon>Pseudomonadota</taxon>
        <taxon>Gammaproteobacteria</taxon>
        <taxon>Alteromonadales</taxon>
        <taxon>Pseudoalteromonadaceae</taxon>
        <taxon>Pseudoalteromonas</taxon>
    </lineage>
</organism>
<dbReference type="EMBL" id="AUYC01000012">
    <property type="protein sequence ID" value="KZN66474.1"/>
    <property type="molecule type" value="Genomic_DNA"/>
</dbReference>